<dbReference type="PANTHER" id="PTHR11351">
    <property type="entry name" value="ACYL-COA DESATURASE"/>
    <property type="match status" value="1"/>
</dbReference>
<feature type="transmembrane region" description="Helical" evidence="15">
    <location>
        <begin position="995"/>
        <end position="1018"/>
    </location>
</feature>
<evidence type="ECO:0000256" key="8">
    <source>
        <dbReference type="ARBA" id="ARBA00023002"/>
    </source>
</evidence>
<keyword evidence="10" id="KW-0443">Lipid metabolism</keyword>
<feature type="transmembrane region" description="Helical" evidence="15">
    <location>
        <begin position="737"/>
        <end position="756"/>
    </location>
</feature>
<dbReference type="Pfam" id="PF00487">
    <property type="entry name" value="FA_desaturase"/>
    <property type="match status" value="2"/>
</dbReference>
<dbReference type="CDD" id="cd03505">
    <property type="entry name" value="Delta9-FADS-like"/>
    <property type="match status" value="2"/>
</dbReference>
<feature type="transmembrane region" description="Helical" evidence="15">
    <location>
        <begin position="1649"/>
        <end position="1669"/>
    </location>
</feature>
<keyword evidence="5 13" id="KW-0812">Transmembrane</keyword>
<dbReference type="SUPFAM" id="SSF50494">
    <property type="entry name" value="Trypsin-like serine proteases"/>
    <property type="match status" value="1"/>
</dbReference>
<gene>
    <name evidence="17" type="ORF">TDIB3V08_LOCUS344</name>
</gene>
<keyword evidence="12 13" id="KW-0275">Fatty acid biosynthesis</keyword>
<keyword evidence="6" id="KW-0276">Fatty acid metabolism</keyword>
<dbReference type="GO" id="GO:0005886">
    <property type="term" value="C:plasma membrane"/>
    <property type="evidence" value="ECO:0007669"/>
    <property type="project" value="UniProtKB-SubCell"/>
</dbReference>
<evidence type="ECO:0000256" key="1">
    <source>
        <dbReference type="ARBA" id="ARBA00004651"/>
    </source>
</evidence>
<dbReference type="GO" id="GO:0006636">
    <property type="term" value="P:unsaturated fatty acid biosynthetic process"/>
    <property type="evidence" value="ECO:0007669"/>
    <property type="project" value="TreeGrafter"/>
</dbReference>
<sequence>MKARWFMPYRGILGRRPLARLFAAEGIVQQDLSPNIPVIGGPVYCVSNASDHAAKEVGYTVNLGFNMISATFCLLVTVILQEGSSFEMNKSNEVDLAQKKLWGIFYLGKPKPALSPNTSPGDYRRCPCVCGRPNRRPGRLSGGEYTRTHEQPWLAALNVRDSATGREGVAPGTLINDRYVLTAASQVFGLTAYDIKVTLGAMDRCNPDLSSINVSVSEVIPHEEFDPNKRSADIALLKLAHPVTLGESFGPVCMPQQGSLHSDSDTWTETPTLNKDSYQAEKPPPVHSTEIRTSISPSSEVELNTTSALANYATEAGHSPVDDGGDRFGNPRSSYLGQVATLTSWGIEPGTNISGCIGGWTRNNASIISATSTKATVARIDENENEEGSRISVTSTVVPTAKKASSGFSTMGEETIEMGPSTISQFETKSSTTTEASIAETFLMGDTPLKDLSTYSEENIPIKYKSTRANGESFRTDQKSGQCSCRPKKVGLPVLGERECLLSNGNLTRDMGCAGVLGVKPIVCSTDSGAPIQFRDKNGIYEQIGQIGKPPPDFHQREESARTSFENEKMADSITSTKTLTNLHQAISIFVHALKIVGLAPVKLVTKQEFADGDNTTRRSHASEDFGSCTSEQQANRLKYRVSTLGKIYNAALAIVIFTTTPIQVIKIYDGYTSRHLVLTAYSVAVYQSFSSIVSLILIAMFTFGHWNKIGKVLDDFYKIDDILMDNTYKILRETRVFLLWETLAIFVMAIPYIVTDTTANTNSWVDICRVVASCHFVQWVQLMFNLLVGNMALLIKQRCSHLNEELSMIRDNYMRTCKGLNARPSTRTKNMRNSLVLNIPLLHPILVSTVSVSGPSLTQRLKDLREAHSSLCDIIHDINRMFGLLLLVSLSSNFMELIFQLHLAVFLAYLNSFSVVTLLNVYKILIFVTSGTFLMLSCDSASTEARDPGVILQRMTLLKNLDQSTLTEIQLFLQQVSYRNVHFTAGRFFNLDRAMLFSALGAVIAYTPSLVPLHVLFSEYYSMSDSFLGVVSALNLCQDVDGVDSSGATLYTLINDFLPWIAHHTRDAFEVLILGPVGMWRLEKYLSAGFHTQLVWKNIIGFTFLHLAAVYGLFLMLTASCIWTLVWAFSVGFLSGLGVTIGAHRLYSHHCFKATWGIRLLVIALHTVAGQNCLYIWVRDHRQHHKYSDTNADPHNAKRGFFFSHIGWLMMRKHPDVIEKGKYVDLTDLEADPIVMFQKKYYTPLYIVFALLLPVTIPCLLWGESVWGSVWTCFFTRSVLMLNITWLVNSAAHFYGTRPYNRSIQAVESPAVSFLCLGEGWHNYHHMFPWDYRAAEFGRGYDTSTRLIDFMARMGWVYDLRCTPATTVDRWAERHGDGSQRPGGDKGSETCADMVKMVSIKMASKKGFGRLYLWKLYLCLRVRRRENHFGKTTLSTTDRDSNLDLSDISSLVYCESSALDHAATEAALSTRMGTGRPEPEVEVTLPRPGAGPISRHFLTDIVWFNAIGFLLMHLAGVAGLYCVIARARWFTTFWALALVVAGGEGVTIGAHRYYSHRAFKATWFLRLVIVVLQTIAGQNCLYIWVRDHRQHHKYSDTNADPHNAKRGFFFSHIGWLMMRKHPDVIAKGNTIDLSDLESDFLVMLQKRWYNFFYVILAMMLPIGPPMAFGESLSNSIFVCFFFRYIFQLNLTWLVNSAAHLYGTKPYHKKIMPRENVYVALMSLGEGWHNYHHCFPFDYRASEYGSFTKNISAVVIKALARTGLAYDLKSASDKMIRRRVDEFGDGSHPLWGFGDKDMDPEMLKELEDAGKVGQRASFTESKNGSAPYKTAEGLDPPKKTFQGVLDSKKDSKEHNLLENLLNRFSDYVDSSEIDKSRFKDLNVEHFD</sequence>
<evidence type="ECO:0000256" key="12">
    <source>
        <dbReference type="ARBA" id="ARBA00023160"/>
    </source>
</evidence>
<dbReference type="InterPro" id="IPR005804">
    <property type="entry name" value="FA_desaturase_dom"/>
</dbReference>
<feature type="region of interest" description="Disordered" evidence="14">
    <location>
        <begin position="274"/>
        <end position="297"/>
    </location>
</feature>
<evidence type="ECO:0000259" key="16">
    <source>
        <dbReference type="PROSITE" id="PS50240"/>
    </source>
</evidence>
<evidence type="ECO:0000256" key="3">
    <source>
        <dbReference type="ARBA" id="ARBA00022475"/>
    </source>
</evidence>
<protein>
    <recommendedName>
        <fullName evidence="16">Peptidase S1 domain-containing protein</fullName>
    </recommendedName>
</protein>
<evidence type="ECO:0000256" key="10">
    <source>
        <dbReference type="ARBA" id="ARBA00023098"/>
    </source>
</evidence>
<dbReference type="GO" id="GO:0005506">
    <property type="term" value="F:iron ion binding"/>
    <property type="evidence" value="ECO:0007669"/>
    <property type="project" value="TreeGrafter"/>
</dbReference>
<evidence type="ECO:0000256" key="13">
    <source>
        <dbReference type="RuleBase" id="RU000581"/>
    </source>
</evidence>
<keyword evidence="3" id="KW-1003">Cell membrane</keyword>
<feature type="transmembrane region" description="Helical" evidence="15">
    <location>
        <begin position="1534"/>
        <end position="1552"/>
    </location>
</feature>
<reference evidence="17" key="1">
    <citation type="submission" date="2020-11" db="EMBL/GenBank/DDBJ databases">
        <authorList>
            <person name="Tran Van P."/>
        </authorList>
    </citation>
    <scope>NUCLEOTIDE SEQUENCE</scope>
</reference>
<dbReference type="InterPro" id="IPR015876">
    <property type="entry name" value="Acyl-CoA_DS"/>
</dbReference>
<feature type="transmembrane region" description="Helical" evidence="15">
    <location>
        <begin position="916"/>
        <end position="937"/>
    </location>
</feature>
<keyword evidence="8 13" id="KW-0560">Oxidoreductase</keyword>
<proteinExistence type="inferred from homology"/>
<feature type="transmembrane region" description="Helical" evidence="15">
    <location>
        <begin position="1503"/>
        <end position="1528"/>
    </location>
</feature>
<evidence type="ECO:0000256" key="11">
    <source>
        <dbReference type="ARBA" id="ARBA00023136"/>
    </source>
</evidence>
<feature type="transmembrane region" description="Helical" evidence="15">
    <location>
        <begin position="59"/>
        <end position="80"/>
    </location>
</feature>
<organism evidence="17">
    <name type="scientific">Timema douglasi</name>
    <name type="common">Walking stick</name>
    <dbReference type="NCBI Taxonomy" id="61478"/>
    <lineage>
        <taxon>Eukaryota</taxon>
        <taxon>Metazoa</taxon>
        <taxon>Ecdysozoa</taxon>
        <taxon>Arthropoda</taxon>
        <taxon>Hexapoda</taxon>
        <taxon>Insecta</taxon>
        <taxon>Pterygota</taxon>
        <taxon>Neoptera</taxon>
        <taxon>Polyneoptera</taxon>
        <taxon>Phasmatodea</taxon>
        <taxon>Timematodea</taxon>
        <taxon>Timematoidea</taxon>
        <taxon>Timematidae</taxon>
        <taxon>Timema</taxon>
    </lineage>
</organism>
<dbReference type="InterPro" id="IPR001254">
    <property type="entry name" value="Trypsin_dom"/>
</dbReference>
<evidence type="ECO:0000313" key="17">
    <source>
        <dbReference type="EMBL" id="CAD7193904.1"/>
    </source>
</evidence>
<dbReference type="GO" id="GO:0005789">
    <property type="term" value="C:endoplasmic reticulum membrane"/>
    <property type="evidence" value="ECO:0007669"/>
    <property type="project" value="TreeGrafter"/>
</dbReference>
<feature type="transmembrane region" description="Helical" evidence="15">
    <location>
        <begin position="681"/>
        <end position="704"/>
    </location>
</feature>
<feature type="domain" description="Peptidase S1" evidence="16">
    <location>
        <begin position="140"/>
        <end position="579"/>
    </location>
</feature>
<comment type="domain">
    <text evidence="13">The histidine box domains are involved in binding the catalytic metal ions.</text>
</comment>
<evidence type="ECO:0000256" key="14">
    <source>
        <dbReference type="SAM" id="MobiDB-lite"/>
    </source>
</evidence>
<dbReference type="GO" id="GO:0004768">
    <property type="term" value="F:stearoyl-CoA 9-desaturase activity"/>
    <property type="evidence" value="ECO:0007669"/>
    <property type="project" value="TreeGrafter"/>
</dbReference>
<evidence type="ECO:0000256" key="7">
    <source>
        <dbReference type="ARBA" id="ARBA00022989"/>
    </source>
</evidence>
<feature type="transmembrane region" description="Helical" evidence="15">
    <location>
        <begin position="1095"/>
        <end position="1115"/>
    </location>
</feature>
<feature type="transmembrane region" description="Helical" evidence="15">
    <location>
        <begin position="1676"/>
        <end position="1695"/>
    </location>
</feature>
<feature type="transmembrane region" description="Helical" evidence="15">
    <location>
        <begin position="776"/>
        <end position="796"/>
    </location>
</feature>
<evidence type="ECO:0000256" key="2">
    <source>
        <dbReference type="ARBA" id="ARBA00009295"/>
    </source>
</evidence>
<feature type="transmembrane region" description="Helical" evidence="15">
    <location>
        <begin position="1246"/>
        <end position="1264"/>
    </location>
</feature>
<keyword evidence="4 13" id="KW-0444">Lipid biosynthesis</keyword>
<comment type="subcellular location">
    <subcellularLocation>
        <location evidence="1">Cell membrane</location>
        <topology evidence="1">Multi-pass membrane protein</topology>
    </subcellularLocation>
</comment>
<feature type="transmembrane region" description="Helical" evidence="15">
    <location>
        <begin position="1157"/>
        <end position="1179"/>
    </location>
</feature>
<comment type="cofactor">
    <cofactor evidence="13">
        <name>Fe(2+)</name>
        <dbReference type="ChEBI" id="CHEBI:29033"/>
    </cofactor>
</comment>
<evidence type="ECO:0000256" key="9">
    <source>
        <dbReference type="ARBA" id="ARBA00023004"/>
    </source>
</evidence>
<dbReference type="Gene3D" id="2.40.10.10">
    <property type="entry name" value="Trypsin-like serine proteases"/>
    <property type="match status" value="2"/>
</dbReference>
<comment type="similarity">
    <text evidence="2 13">Belongs to the fatty acid desaturase type 1 family.</text>
</comment>
<name>A0A7R8V941_TIMDO</name>
<accession>A0A7R8V941</accession>
<evidence type="ECO:0000256" key="5">
    <source>
        <dbReference type="ARBA" id="ARBA00022692"/>
    </source>
</evidence>
<feature type="transmembrane region" description="Helical" evidence="15">
    <location>
        <begin position="885"/>
        <end position="910"/>
    </location>
</feature>
<keyword evidence="11 15" id="KW-0472">Membrane</keyword>
<keyword evidence="7 15" id="KW-1133">Transmembrane helix</keyword>
<feature type="transmembrane region" description="Helical" evidence="15">
    <location>
        <begin position="1122"/>
        <end position="1145"/>
    </location>
</feature>
<feature type="transmembrane region" description="Helical" evidence="15">
    <location>
        <begin position="1564"/>
        <end position="1586"/>
    </location>
</feature>
<dbReference type="InterPro" id="IPR009003">
    <property type="entry name" value="Peptidase_S1_PA"/>
</dbReference>
<evidence type="ECO:0000256" key="15">
    <source>
        <dbReference type="SAM" id="Phobius"/>
    </source>
</evidence>
<keyword evidence="9" id="KW-0408">Iron</keyword>
<dbReference type="GO" id="GO:0004252">
    <property type="term" value="F:serine-type endopeptidase activity"/>
    <property type="evidence" value="ECO:0007669"/>
    <property type="project" value="InterPro"/>
</dbReference>
<dbReference type="InterPro" id="IPR043504">
    <property type="entry name" value="Peptidase_S1_PA_chymotrypsin"/>
</dbReference>
<dbReference type="GO" id="GO:0006508">
    <property type="term" value="P:proteolysis"/>
    <property type="evidence" value="ECO:0007669"/>
    <property type="project" value="InterPro"/>
</dbReference>
<dbReference type="PRINTS" id="PR00075">
    <property type="entry name" value="FACDDSATRASE"/>
</dbReference>
<dbReference type="GO" id="GO:0050909">
    <property type="term" value="P:sensory perception of taste"/>
    <property type="evidence" value="ECO:0007669"/>
    <property type="project" value="InterPro"/>
</dbReference>
<dbReference type="Pfam" id="PF08395">
    <property type="entry name" value="7tm_7"/>
    <property type="match status" value="1"/>
</dbReference>
<dbReference type="EMBL" id="OA564338">
    <property type="protein sequence ID" value="CAD7193904.1"/>
    <property type="molecule type" value="Genomic_DNA"/>
</dbReference>
<feature type="region of interest" description="Disordered" evidence="14">
    <location>
        <begin position="1811"/>
        <end position="1848"/>
    </location>
</feature>
<evidence type="ECO:0000256" key="4">
    <source>
        <dbReference type="ARBA" id="ARBA00022516"/>
    </source>
</evidence>
<evidence type="ECO:0000256" key="6">
    <source>
        <dbReference type="ARBA" id="ARBA00022832"/>
    </source>
</evidence>
<dbReference type="InterPro" id="IPR013604">
    <property type="entry name" value="7TM_chemorcpt"/>
</dbReference>
<dbReference type="PANTHER" id="PTHR11351:SF92">
    <property type="entry name" value="ACYL-COA DESATURASE 2-LIKE PROTEIN"/>
    <property type="match status" value="1"/>
</dbReference>
<dbReference type="Pfam" id="PF00089">
    <property type="entry name" value="Trypsin"/>
    <property type="match status" value="1"/>
</dbReference>
<dbReference type="PROSITE" id="PS50240">
    <property type="entry name" value="TRYPSIN_DOM"/>
    <property type="match status" value="1"/>
</dbReference>
<dbReference type="SMART" id="SM00020">
    <property type="entry name" value="Tryp_SPc"/>
    <property type="match status" value="1"/>
</dbReference>